<dbReference type="PANTHER" id="PTHR37162">
    <property type="entry name" value="HAT FAMILY DIMERISATION DOMAINCONTAINING PROTEIN-RELATED"/>
    <property type="match status" value="1"/>
</dbReference>
<evidence type="ECO:0000313" key="2">
    <source>
        <dbReference type="EMBL" id="KAF3857404.1"/>
    </source>
</evidence>
<protein>
    <submittedName>
        <fullName evidence="2">Uncharacterized protein</fullName>
    </submittedName>
</protein>
<feature type="non-terminal residue" evidence="2">
    <location>
        <position position="1"/>
    </location>
</feature>
<proteinExistence type="predicted"/>
<sequence length="301" mass="34408">SNPTLKAEICWATKVLTSHYSYKSCENAGAIFQTMFPDSDVAKQFSCGENKVAYLTTFGIGPHFSSTMKAKAKKESGYVLLFDESLNREMKKSQLDIHIRFWNDNQVNSRAGRASTNWELGNALSALKLRVGFVTERGLEEHMKKNSEVEAGVQTELQASKEVNTRKCTTVLRLLVETGRIEEKCCDEIIREFGHFYDHSLMSASDSFRDFNPQNEKKTQKRKGMMEDITQMKAKKKRMEEDIRVLMKSADNNAEKAESQGKLSFISKSNGLRRAAKEKERHLETLERQLTDKLKELRDTP</sequence>
<feature type="region of interest" description="Disordered" evidence="1">
    <location>
        <begin position="251"/>
        <end position="301"/>
    </location>
</feature>
<dbReference type="OrthoDB" id="10056585at2759"/>
<reference evidence="2 3" key="1">
    <citation type="submission" date="2020-03" db="EMBL/GenBank/DDBJ databases">
        <title>Dissostichus mawsoni Genome sequencing and assembly.</title>
        <authorList>
            <person name="Park H."/>
        </authorList>
    </citation>
    <scope>NUCLEOTIDE SEQUENCE [LARGE SCALE GENOMIC DNA]</scope>
    <source>
        <strain evidence="2">DM0001</strain>
        <tissue evidence="2">Muscle</tissue>
    </source>
</reference>
<name>A0A7J5Z6I4_DISMA</name>
<keyword evidence="3" id="KW-1185">Reference proteome</keyword>
<accession>A0A7J5Z6I4</accession>
<organism evidence="2 3">
    <name type="scientific">Dissostichus mawsoni</name>
    <name type="common">Antarctic cod</name>
    <dbReference type="NCBI Taxonomy" id="36200"/>
    <lineage>
        <taxon>Eukaryota</taxon>
        <taxon>Metazoa</taxon>
        <taxon>Chordata</taxon>
        <taxon>Craniata</taxon>
        <taxon>Vertebrata</taxon>
        <taxon>Euteleostomi</taxon>
        <taxon>Actinopterygii</taxon>
        <taxon>Neopterygii</taxon>
        <taxon>Teleostei</taxon>
        <taxon>Neoteleostei</taxon>
        <taxon>Acanthomorphata</taxon>
        <taxon>Eupercaria</taxon>
        <taxon>Perciformes</taxon>
        <taxon>Notothenioidei</taxon>
        <taxon>Nototheniidae</taxon>
        <taxon>Dissostichus</taxon>
    </lineage>
</organism>
<evidence type="ECO:0000256" key="1">
    <source>
        <dbReference type="SAM" id="MobiDB-lite"/>
    </source>
</evidence>
<evidence type="ECO:0000313" key="3">
    <source>
        <dbReference type="Proteomes" id="UP000518266"/>
    </source>
</evidence>
<gene>
    <name evidence="2" type="ORF">F7725_009263</name>
</gene>
<dbReference type="PANTHER" id="PTHR37162:SF11">
    <property type="match status" value="1"/>
</dbReference>
<dbReference type="AlphaFoldDB" id="A0A7J5Z6I4"/>
<dbReference type="EMBL" id="JAAKFY010000005">
    <property type="protein sequence ID" value="KAF3857404.1"/>
    <property type="molecule type" value="Genomic_DNA"/>
</dbReference>
<feature type="compositionally biased region" description="Basic and acidic residues" evidence="1">
    <location>
        <begin position="275"/>
        <end position="301"/>
    </location>
</feature>
<dbReference type="Proteomes" id="UP000518266">
    <property type="component" value="Unassembled WGS sequence"/>
</dbReference>
<comment type="caution">
    <text evidence="2">The sequence shown here is derived from an EMBL/GenBank/DDBJ whole genome shotgun (WGS) entry which is preliminary data.</text>
</comment>